<evidence type="ECO:0000256" key="6">
    <source>
        <dbReference type="ARBA" id="ARBA00022917"/>
    </source>
</evidence>
<dbReference type="GO" id="GO:0005524">
    <property type="term" value="F:ATP binding"/>
    <property type="evidence" value="ECO:0007669"/>
    <property type="project" value="UniProtKB-KW"/>
</dbReference>
<name>A0A2U1LJX7_ARTAN</name>
<dbReference type="InterPro" id="IPR036621">
    <property type="entry name" value="Anticodon-bd_dom_sf"/>
</dbReference>
<comment type="subcellular location">
    <subcellularLocation>
        <location evidence="1">Cytoplasm</location>
    </subcellularLocation>
</comment>
<keyword evidence="7 9" id="KW-0030">Aminoacyl-tRNA synthetase</keyword>
<keyword evidence="6" id="KW-0648">Protein biosynthesis</keyword>
<dbReference type="SUPFAM" id="SSF52954">
    <property type="entry name" value="Class II aaRS ABD-related"/>
    <property type="match status" value="1"/>
</dbReference>
<dbReference type="InterPro" id="IPR002315">
    <property type="entry name" value="tRNA-synt_gly"/>
</dbReference>
<feature type="domain" description="Anticodon-binding" evidence="8">
    <location>
        <begin position="411"/>
        <end position="496"/>
    </location>
</feature>
<evidence type="ECO:0000256" key="4">
    <source>
        <dbReference type="ARBA" id="ARBA00022741"/>
    </source>
</evidence>
<evidence type="ECO:0000256" key="5">
    <source>
        <dbReference type="ARBA" id="ARBA00022840"/>
    </source>
</evidence>
<reference evidence="9 10" key="1">
    <citation type="journal article" date="2018" name="Mol. Plant">
        <title>The genome of Artemisia annua provides insight into the evolution of Asteraceae family and artemisinin biosynthesis.</title>
        <authorList>
            <person name="Shen Q."/>
            <person name="Zhang L."/>
            <person name="Liao Z."/>
            <person name="Wang S."/>
            <person name="Yan T."/>
            <person name="Shi P."/>
            <person name="Liu M."/>
            <person name="Fu X."/>
            <person name="Pan Q."/>
            <person name="Wang Y."/>
            <person name="Lv Z."/>
            <person name="Lu X."/>
            <person name="Zhang F."/>
            <person name="Jiang W."/>
            <person name="Ma Y."/>
            <person name="Chen M."/>
            <person name="Hao X."/>
            <person name="Li L."/>
            <person name="Tang Y."/>
            <person name="Lv G."/>
            <person name="Zhou Y."/>
            <person name="Sun X."/>
            <person name="Brodelius P.E."/>
            <person name="Rose J.K.C."/>
            <person name="Tang K."/>
        </authorList>
    </citation>
    <scope>NUCLEOTIDE SEQUENCE [LARGE SCALE GENOMIC DNA]</scope>
    <source>
        <strain evidence="10">cv. Huhao1</strain>
        <tissue evidence="9">Leaf</tissue>
    </source>
</reference>
<evidence type="ECO:0000313" key="9">
    <source>
        <dbReference type="EMBL" id="PWA49271.1"/>
    </source>
</evidence>
<evidence type="ECO:0000259" key="8">
    <source>
        <dbReference type="Pfam" id="PF03129"/>
    </source>
</evidence>
<evidence type="ECO:0000256" key="3">
    <source>
        <dbReference type="ARBA" id="ARBA00022598"/>
    </source>
</evidence>
<dbReference type="EMBL" id="PKPP01009006">
    <property type="protein sequence ID" value="PWA49271.1"/>
    <property type="molecule type" value="Genomic_DNA"/>
</dbReference>
<keyword evidence="10" id="KW-1185">Reference proteome</keyword>
<dbReference type="GO" id="GO:0005739">
    <property type="term" value="C:mitochondrion"/>
    <property type="evidence" value="ECO:0007669"/>
    <property type="project" value="TreeGrafter"/>
</dbReference>
<dbReference type="SUPFAM" id="SSF55681">
    <property type="entry name" value="Class II aaRS and biotin synthetases"/>
    <property type="match status" value="1"/>
</dbReference>
<dbReference type="InterPro" id="IPR027031">
    <property type="entry name" value="Gly-tRNA_synthase/POLG2"/>
</dbReference>
<dbReference type="STRING" id="35608.A0A2U1LJX7"/>
<organism evidence="9 10">
    <name type="scientific">Artemisia annua</name>
    <name type="common">Sweet wormwood</name>
    <dbReference type="NCBI Taxonomy" id="35608"/>
    <lineage>
        <taxon>Eukaryota</taxon>
        <taxon>Viridiplantae</taxon>
        <taxon>Streptophyta</taxon>
        <taxon>Embryophyta</taxon>
        <taxon>Tracheophyta</taxon>
        <taxon>Spermatophyta</taxon>
        <taxon>Magnoliopsida</taxon>
        <taxon>eudicotyledons</taxon>
        <taxon>Gunneridae</taxon>
        <taxon>Pentapetalae</taxon>
        <taxon>asterids</taxon>
        <taxon>campanulids</taxon>
        <taxon>Asterales</taxon>
        <taxon>Asteraceae</taxon>
        <taxon>Asteroideae</taxon>
        <taxon>Anthemideae</taxon>
        <taxon>Artemisiinae</taxon>
        <taxon>Artemisia</taxon>
    </lineage>
</organism>
<dbReference type="Pfam" id="PF03129">
    <property type="entry name" value="HGTP_anticodon"/>
    <property type="match status" value="1"/>
</dbReference>
<dbReference type="PRINTS" id="PR01043">
    <property type="entry name" value="TRNASYNTHGLY"/>
</dbReference>
<keyword evidence="2" id="KW-0963">Cytoplasm</keyword>
<keyword evidence="5" id="KW-0067">ATP-binding</keyword>
<evidence type="ECO:0000256" key="7">
    <source>
        <dbReference type="ARBA" id="ARBA00023146"/>
    </source>
</evidence>
<accession>A0A2U1LJX7</accession>
<proteinExistence type="predicted"/>
<keyword evidence="4" id="KW-0547">Nucleotide-binding</keyword>
<dbReference type="NCBIfam" id="TIGR00389">
    <property type="entry name" value="glyS_dimeric"/>
    <property type="match status" value="1"/>
</dbReference>
<dbReference type="InterPro" id="IPR004154">
    <property type="entry name" value="Anticodon-bd"/>
</dbReference>
<dbReference type="InterPro" id="IPR045864">
    <property type="entry name" value="aa-tRNA-synth_II/BPL/LPL"/>
</dbReference>
<dbReference type="Gene3D" id="3.30.720.200">
    <property type="match status" value="1"/>
</dbReference>
<evidence type="ECO:0000256" key="2">
    <source>
        <dbReference type="ARBA" id="ARBA00022490"/>
    </source>
</evidence>
<dbReference type="GO" id="GO:0004820">
    <property type="term" value="F:glycine-tRNA ligase activity"/>
    <property type="evidence" value="ECO:0007669"/>
    <property type="project" value="InterPro"/>
</dbReference>
<dbReference type="PANTHER" id="PTHR10745:SF0">
    <property type="entry name" value="GLYCINE--TRNA LIGASE"/>
    <property type="match status" value="1"/>
</dbReference>
<dbReference type="Gene3D" id="3.40.50.800">
    <property type="entry name" value="Anticodon-binding domain"/>
    <property type="match status" value="1"/>
</dbReference>
<keyword evidence="3 9" id="KW-0436">Ligase</keyword>
<gene>
    <name evidence="9" type="ORF">CTI12_AA483530</name>
</gene>
<sequence>METKNMDEKDALKIVKWWVESQLNVKKAFRKSLFYALERFSFYEKEKDSNAAALYNYGTASNLVNRYVNMLWKKVTKKYAFKLLSLSANEYNRLVTTAQSIFDNFTFLHFWNGNKLPCTTATIGEAHRNEKSPQKHLLSRFTLALIEHFVDPEDKSHQKYSQVSNLEFLMFPRDEQMSGKFVKRLCLGEAVSKGIVKNESLAYFIGRVYLYLTSLGIDETRLRFRQNLPNVMDHYAEDCWMAEIETSCGWSECVWIADRSHDKIGASLEVKEELAQPTKVKKLVIKPIHKELRPAFEGDRIKVVEALKTLYEKDAMEMKDALESKGEVQLEVSTLKKTVTIKRSMVSISKETQKVHHRTFKSAVIESSFVMERIIYCLFEHSFYTRPSEAGEEEIYVFGFSLLAAPAQCPIFSLAPDQQYKEVAKQINDPLRAAGISSGVYPWDDSTIELQYKGADASGAPFSITVVSTSSVTIRERDTQDQIFVSVEKVAAVVKELCEGRSKWADVLKKYPAAQRADRTTLNIETI</sequence>
<dbReference type="PANTHER" id="PTHR10745">
    <property type="entry name" value="GLYCYL-TRNA SYNTHETASE/DNA POLYMERASE SUBUNIT GAMMA-2"/>
    <property type="match status" value="1"/>
</dbReference>
<dbReference type="Proteomes" id="UP000245207">
    <property type="component" value="Unassembled WGS sequence"/>
</dbReference>
<dbReference type="AlphaFoldDB" id="A0A2U1LJX7"/>
<protein>
    <submittedName>
        <fullName evidence="9">Glycyl-tRNA synthetase / glycine--tRNA ligase</fullName>
    </submittedName>
</protein>
<dbReference type="GO" id="GO:0070150">
    <property type="term" value="P:mitochondrial glycyl-tRNA aminoacylation"/>
    <property type="evidence" value="ECO:0007669"/>
    <property type="project" value="TreeGrafter"/>
</dbReference>
<dbReference type="Gene3D" id="3.30.930.10">
    <property type="entry name" value="Bira Bifunctional Protein, Domain 2"/>
    <property type="match status" value="1"/>
</dbReference>
<dbReference type="OrthoDB" id="57698at2759"/>
<comment type="caution">
    <text evidence="9">The sequence shown here is derived from an EMBL/GenBank/DDBJ whole genome shotgun (WGS) entry which is preliminary data.</text>
</comment>
<dbReference type="FunFam" id="3.30.720.200:FF:000001">
    <property type="entry name" value="Glycine--tRNA ligase 2"/>
    <property type="match status" value="1"/>
</dbReference>
<evidence type="ECO:0000313" key="10">
    <source>
        <dbReference type="Proteomes" id="UP000245207"/>
    </source>
</evidence>
<evidence type="ECO:0000256" key="1">
    <source>
        <dbReference type="ARBA" id="ARBA00004496"/>
    </source>
</evidence>